<protein>
    <submittedName>
        <fullName evidence="1">Uncharacterized protein</fullName>
    </submittedName>
</protein>
<sequence>MRAAIFVCGSDCKFRALYKIPKITVVRIKFPNKIVTWRPSYNEQYIL</sequence>
<accession>M6VL76</accession>
<name>M6VL76_9LEPT</name>
<proteinExistence type="predicted"/>
<evidence type="ECO:0000313" key="1">
    <source>
        <dbReference type="EMBL" id="EMO58237.1"/>
    </source>
</evidence>
<organism evidence="1 2">
    <name type="scientific">Leptospira santarosai str. CBC1416</name>
    <dbReference type="NCBI Taxonomy" id="1193059"/>
    <lineage>
        <taxon>Bacteria</taxon>
        <taxon>Pseudomonadati</taxon>
        <taxon>Spirochaetota</taxon>
        <taxon>Spirochaetia</taxon>
        <taxon>Leptospirales</taxon>
        <taxon>Leptospiraceae</taxon>
        <taxon>Leptospira</taxon>
    </lineage>
</organism>
<evidence type="ECO:0000313" key="2">
    <source>
        <dbReference type="Proteomes" id="UP000012149"/>
    </source>
</evidence>
<dbReference type="Proteomes" id="UP000012149">
    <property type="component" value="Unassembled WGS sequence"/>
</dbReference>
<comment type="caution">
    <text evidence="1">The sequence shown here is derived from an EMBL/GenBank/DDBJ whole genome shotgun (WGS) entry which is preliminary data.</text>
</comment>
<dbReference type="EMBL" id="AKWE02000086">
    <property type="protein sequence ID" value="EMO58237.1"/>
    <property type="molecule type" value="Genomic_DNA"/>
</dbReference>
<reference evidence="1 2" key="1">
    <citation type="submission" date="2013-01" db="EMBL/GenBank/DDBJ databases">
        <authorList>
            <person name="Harkins D.M."/>
            <person name="Durkin A.S."/>
            <person name="Brinkac L.M."/>
            <person name="Haft D.H."/>
            <person name="Selengut J.D."/>
            <person name="Sanka R."/>
            <person name="DePew J."/>
            <person name="Purushe J."/>
            <person name="Matthias M.A."/>
            <person name="Vinetz J.M."/>
            <person name="Sutton G.G."/>
            <person name="Nierman W.C."/>
            <person name="Fouts D.E."/>
        </authorList>
    </citation>
    <scope>NUCLEOTIDE SEQUENCE [LARGE SCALE GENOMIC DNA]</scope>
    <source>
        <strain evidence="1 2">CBC1416</strain>
    </source>
</reference>
<dbReference type="AlphaFoldDB" id="M6VL76"/>
<gene>
    <name evidence="1" type="ORF">LEP1GSC161_1571</name>
</gene>